<evidence type="ECO:0000313" key="2">
    <source>
        <dbReference type="EMBL" id="CAE4647902.1"/>
    </source>
</evidence>
<reference evidence="2" key="1">
    <citation type="submission" date="2021-01" db="EMBL/GenBank/DDBJ databases">
        <authorList>
            <person name="Corre E."/>
            <person name="Pelletier E."/>
            <person name="Niang G."/>
            <person name="Scheremetjew M."/>
            <person name="Finn R."/>
            <person name="Kale V."/>
            <person name="Holt S."/>
            <person name="Cochrane G."/>
            <person name="Meng A."/>
            <person name="Brown T."/>
            <person name="Cohen L."/>
        </authorList>
    </citation>
    <scope>NUCLEOTIDE SEQUENCE</scope>
    <source>
        <strain evidence="2">CCMP3105</strain>
    </source>
</reference>
<organism evidence="2">
    <name type="scientific">Alexandrium monilatum</name>
    <dbReference type="NCBI Taxonomy" id="311494"/>
    <lineage>
        <taxon>Eukaryota</taxon>
        <taxon>Sar</taxon>
        <taxon>Alveolata</taxon>
        <taxon>Dinophyceae</taxon>
        <taxon>Gonyaulacales</taxon>
        <taxon>Pyrocystaceae</taxon>
        <taxon>Alexandrium</taxon>
    </lineage>
</organism>
<dbReference type="AlphaFoldDB" id="A0A7S4W2S0"/>
<proteinExistence type="predicted"/>
<gene>
    <name evidence="2" type="ORF">AMON00008_LOCUS51283</name>
</gene>
<feature type="region of interest" description="Disordered" evidence="1">
    <location>
        <begin position="27"/>
        <end position="98"/>
    </location>
</feature>
<dbReference type="EMBL" id="HBNR01072352">
    <property type="protein sequence ID" value="CAE4647902.1"/>
    <property type="molecule type" value="Transcribed_RNA"/>
</dbReference>
<feature type="region of interest" description="Disordered" evidence="1">
    <location>
        <begin position="125"/>
        <end position="153"/>
    </location>
</feature>
<protein>
    <submittedName>
        <fullName evidence="2">Uncharacterized protein</fullName>
    </submittedName>
</protein>
<feature type="region of interest" description="Disordered" evidence="1">
    <location>
        <begin position="212"/>
        <end position="237"/>
    </location>
</feature>
<accession>A0A7S4W2S0</accession>
<feature type="compositionally biased region" description="Polar residues" evidence="1">
    <location>
        <begin position="136"/>
        <end position="151"/>
    </location>
</feature>
<name>A0A7S4W2S0_9DINO</name>
<evidence type="ECO:0000256" key="1">
    <source>
        <dbReference type="SAM" id="MobiDB-lite"/>
    </source>
</evidence>
<sequence>MASPPPLEPQAPGGGPPVLVRNTFLHVDVNRPPTPPSILRASTAPSPKTTGLVKHDGGSGSQSSDEDSSSDGEHVRQCLSDGDAPPLADGSHLEVTRELYEDPEQWEWAKGDAAFVQATTYPPGLPSVDVPRQPGLPSTSFPRYARASSSGAPPVLAALDPGDPARLEMPWSLPLGPPPSGTARKVQIAPLALGLAADGLDLDVDEEDLPMSLPLDPGRRDWRPASQASPAVLDPPREPVAVLPVGSAPAAGSSASSASVEPLLPLLQLAAPAPASRRVPQPQTLTRAFSTSSGYFRVHWTVDARKLRGNDKQAISPPFELPFGDSHPCVPFKLMIFPLFMKDAKTGATFKRSQGRGIVQLKCEADLSEAVAHVRFRISIGSGTTVRTPRGPAWHSFTRGSVCGLPKDLEEWDFRAVVDQESMTFVVCLEVVPQIGDRA</sequence>
<feature type="region of interest" description="Disordered" evidence="1">
    <location>
        <begin position="1"/>
        <end position="20"/>
    </location>
</feature>